<dbReference type="PROSITE" id="PS50113">
    <property type="entry name" value="PAC"/>
    <property type="match status" value="1"/>
</dbReference>
<dbReference type="InterPro" id="IPR043128">
    <property type="entry name" value="Rev_trsase/Diguanyl_cyclase"/>
</dbReference>
<dbReference type="Gene3D" id="3.30.450.20">
    <property type="entry name" value="PAS domain"/>
    <property type="match status" value="1"/>
</dbReference>
<keyword evidence="3" id="KW-0808">Transferase</keyword>
<gene>
    <name evidence="3" type="ORF">ACFQ4G_11250</name>
</gene>
<dbReference type="InterPro" id="IPR052155">
    <property type="entry name" value="Biofilm_reg_signaling"/>
</dbReference>
<organism evidence="3 4">
    <name type="scientific">Methylobacterium marchantiae</name>
    <dbReference type="NCBI Taxonomy" id="600331"/>
    <lineage>
        <taxon>Bacteria</taxon>
        <taxon>Pseudomonadati</taxon>
        <taxon>Pseudomonadota</taxon>
        <taxon>Alphaproteobacteria</taxon>
        <taxon>Hyphomicrobiales</taxon>
        <taxon>Methylobacteriaceae</taxon>
        <taxon>Methylobacterium</taxon>
    </lineage>
</organism>
<dbReference type="InterPro" id="IPR035965">
    <property type="entry name" value="PAS-like_dom_sf"/>
</dbReference>
<dbReference type="EMBL" id="JBHTND010000013">
    <property type="protein sequence ID" value="MFD1302148.1"/>
    <property type="molecule type" value="Genomic_DNA"/>
</dbReference>
<evidence type="ECO:0000313" key="4">
    <source>
        <dbReference type="Proteomes" id="UP001597176"/>
    </source>
</evidence>
<dbReference type="InterPro" id="IPR000160">
    <property type="entry name" value="GGDEF_dom"/>
</dbReference>
<dbReference type="InterPro" id="IPR029787">
    <property type="entry name" value="Nucleotide_cyclase"/>
</dbReference>
<dbReference type="GO" id="GO:0052621">
    <property type="term" value="F:diguanylate cyclase activity"/>
    <property type="evidence" value="ECO:0007669"/>
    <property type="project" value="UniProtKB-EC"/>
</dbReference>
<accession>A0ABW3WZQ6</accession>
<evidence type="ECO:0000313" key="3">
    <source>
        <dbReference type="EMBL" id="MFD1302148.1"/>
    </source>
</evidence>
<dbReference type="PANTHER" id="PTHR44757">
    <property type="entry name" value="DIGUANYLATE CYCLASE DGCP"/>
    <property type="match status" value="1"/>
</dbReference>
<dbReference type="PROSITE" id="PS50887">
    <property type="entry name" value="GGDEF"/>
    <property type="match status" value="1"/>
</dbReference>
<dbReference type="InterPro" id="IPR000700">
    <property type="entry name" value="PAS-assoc_C"/>
</dbReference>
<dbReference type="SUPFAM" id="SSF55073">
    <property type="entry name" value="Nucleotide cyclase"/>
    <property type="match status" value="1"/>
</dbReference>
<dbReference type="Gene3D" id="3.30.70.270">
    <property type="match status" value="1"/>
</dbReference>
<comment type="caution">
    <text evidence="3">The sequence shown here is derived from an EMBL/GenBank/DDBJ whole genome shotgun (WGS) entry which is preliminary data.</text>
</comment>
<proteinExistence type="predicted"/>
<evidence type="ECO:0000259" key="2">
    <source>
        <dbReference type="PROSITE" id="PS50887"/>
    </source>
</evidence>
<protein>
    <submittedName>
        <fullName evidence="3">Diguanylate cyclase domain-containing protein</fullName>
        <ecNumber evidence="3">2.7.7.65</ecNumber>
    </submittedName>
</protein>
<dbReference type="EC" id="2.7.7.65" evidence="3"/>
<reference evidence="4" key="1">
    <citation type="journal article" date="2019" name="Int. J. Syst. Evol. Microbiol.">
        <title>The Global Catalogue of Microorganisms (GCM) 10K type strain sequencing project: providing services to taxonomists for standard genome sequencing and annotation.</title>
        <authorList>
            <consortium name="The Broad Institute Genomics Platform"/>
            <consortium name="The Broad Institute Genome Sequencing Center for Infectious Disease"/>
            <person name="Wu L."/>
            <person name="Ma J."/>
        </authorList>
    </citation>
    <scope>NUCLEOTIDE SEQUENCE [LARGE SCALE GENOMIC DNA]</scope>
    <source>
        <strain evidence="4">CCUG 56108</strain>
    </source>
</reference>
<keyword evidence="3" id="KW-0548">Nucleotidyltransferase</keyword>
<name>A0ABW3WZQ6_9HYPH</name>
<dbReference type="SUPFAM" id="SSF55785">
    <property type="entry name" value="PYP-like sensor domain (PAS domain)"/>
    <property type="match status" value="1"/>
</dbReference>
<feature type="domain" description="PAC" evidence="1">
    <location>
        <begin position="111"/>
        <end position="162"/>
    </location>
</feature>
<evidence type="ECO:0000259" key="1">
    <source>
        <dbReference type="PROSITE" id="PS50113"/>
    </source>
</evidence>
<sequence>MITIENGGDATLIAALQTRIEAQALIISQQELSLAHSRKIFERASAAARIGVWECRLADEALTWTDTVYRIFDLPVGSPVDRKTTLECYSPGSRAQLEEVRTRAIAERSGFSLDAEIVTAMGNRRWIRLTATVECEDDAPVRIFGMKQDITEEKLLSDRTRYLAEFDTLTGLPNRSVFQARLADMGREGALVLIDLDGFKQVNDTYGHTAGDICLVEVGRRLRETCRHTEFVARVGGDEFGIVVDAAIGTEGLCALAERIIGAMGRPIVSEERTFAIGASVGIATMSLSTPENIFARADTALYAAKAAGRGTFRLAAPAE</sequence>
<dbReference type="SMART" id="SM00267">
    <property type="entry name" value="GGDEF"/>
    <property type="match status" value="1"/>
</dbReference>
<dbReference type="PANTHER" id="PTHR44757:SF2">
    <property type="entry name" value="BIOFILM ARCHITECTURE MAINTENANCE PROTEIN MBAA"/>
    <property type="match status" value="1"/>
</dbReference>
<feature type="domain" description="GGDEF" evidence="2">
    <location>
        <begin position="187"/>
        <end position="318"/>
    </location>
</feature>
<dbReference type="NCBIfam" id="TIGR00254">
    <property type="entry name" value="GGDEF"/>
    <property type="match status" value="1"/>
</dbReference>
<dbReference type="Proteomes" id="UP001597176">
    <property type="component" value="Unassembled WGS sequence"/>
</dbReference>
<dbReference type="Pfam" id="PF00990">
    <property type="entry name" value="GGDEF"/>
    <property type="match status" value="1"/>
</dbReference>
<dbReference type="CDD" id="cd01949">
    <property type="entry name" value="GGDEF"/>
    <property type="match status" value="1"/>
</dbReference>
<keyword evidence="4" id="KW-1185">Reference proteome</keyword>